<name>A0A940YH18_9BURK</name>
<dbReference type="RefSeq" id="WP_210855929.1">
    <property type="nucleotide sequence ID" value="NZ_JAGQDD010000016.1"/>
</dbReference>
<dbReference type="Pfam" id="PF20434">
    <property type="entry name" value="BD-FAE"/>
    <property type="match status" value="1"/>
</dbReference>
<evidence type="ECO:0000256" key="1">
    <source>
        <dbReference type="ARBA" id="ARBA00022801"/>
    </source>
</evidence>
<keyword evidence="1 3" id="KW-0378">Hydrolase</keyword>
<evidence type="ECO:0000259" key="2">
    <source>
        <dbReference type="Pfam" id="PF20434"/>
    </source>
</evidence>
<dbReference type="Gene3D" id="3.40.50.1820">
    <property type="entry name" value="alpha/beta hydrolase"/>
    <property type="match status" value="1"/>
</dbReference>
<dbReference type="InterPro" id="IPR050300">
    <property type="entry name" value="GDXG_lipolytic_enzyme"/>
</dbReference>
<protein>
    <submittedName>
        <fullName evidence="3">Alpha/beta hydrolase</fullName>
    </submittedName>
</protein>
<dbReference type="GO" id="GO:0016787">
    <property type="term" value="F:hydrolase activity"/>
    <property type="evidence" value="ECO:0007669"/>
    <property type="project" value="UniProtKB-KW"/>
</dbReference>
<evidence type="ECO:0000313" key="3">
    <source>
        <dbReference type="EMBL" id="MBQ0932375.1"/>
    </source>
</evidence>
<evidence type="ECO:0000313" key="4">
    <source>
        <dbReference type="Proteomes" id="UP000676246"/>
    </source>
</evidence>
<dbReference type="AlphaFoldDB" id="A0A940YH18"/>
<dbReference type="SUPFAM" id="SSF53474">
    <property type="entry name" value="alpha/beta-Hydrolases"/>
    <property type="match status" value="1"/>
</dbReference>
<dbReference type="PANTHER" id="PTHR48081:SF33">
    <property type="entry name" value="KYNURENINE FORMAMIDASE"/>
    <property type="match status" value="1"/>
</dbReference>
<dbReference type="Proteomes" id="UP000676246">
    <property type="component" value="Unassembled WGS sequence"/>
</dbReference>
<accession>A0A940YH18</accession>
<comment type="caution">
    <text evidence="3">The sequence shown here is derived from an EMBL/GenBank/DDBJ whole genome shotgun (WGS) entry which is preliminary data.</text>
</comment>
<sequence length="283" mass="31506">MNAFDPVWLDQQYNNRARIPDHAALFERWRQASALARQQLDGQHDLAYGDAPSQTLDLFRTERRDAPVLVFIHGGYWRSLDKSDHSFIAPSFVADGAHVVVPNYSLCPGVGIADIALEMTRVIAWIVARAGELGIDPTRLALVGHSAGAHLAAMLLCCRWKDVDPALPPQPLAGALGISGLYDLEPLRHAPFIRGDLQLSERDAWRLSPAFYPRPRKPLYAVAGGDESEEFIRQNRLIRDQWGPSSVPVCETLARHHHLDILHNLADPAGRLHDLALRLLGLR</sequence>
<reference evidence="3 4" key="1">
    <citation type="submission" date="2021-04" db="EMBL/GenBank/DDBJ databases">
        <title>The genome sequence of Ideonella sp. 3Y2.</title>
        <authorList>
            <person name="Liu Y."/>
        </authorList>
    </citation>
    <scope>NUCLEOTIDE SEQUENCE [LARGE SCALE GENOMIC DNA]</scope>
    <source>
        <strain evidence="3 4">3Y2</strain>
    </source>
</reference>
<proteinExistence type="predicted"/>
<dbReference type="InterPro" id="IPR029058">
    <property type="entry name" value="AB_hydrolase_fold"/>
</dbReference>
<gene>
    <name evidence="3" type="ORF">KAK03_18000</name>
</gene>
<dbReference type="InterPro" id="IPR049492">
    <property type="entry name" value="BD-FAE-like_dom"/>
</dbReference>
<dbReference type="PANTHER" id="PTHR48081">
    <property type="entry name" value="AB HYDROLASE SUPERFAMILY PROTEIN C4A8.06C"/>
    <property type="match status" value="1"/>
</dbReference>
<keyword evidence="4" id="KW-1185">Reference proteome</keyword>
<organism evidence="3 4">
    <name type="scientific">Ideonella alba</name>
    <dbReference type="NCBI Taxonomy" id="2824118"/>
    <lineage>
        <taxon>Bacteria</taxon>
        <taxon>Pseudomonadati</taxon>
        <taxon>Pseudomonadota</taxon>
        <taxon>Betaproteobacteria</taxon>
        <taxon>Burkholderiales</taxon>
        <taxon>Sphaerotilaceae</taxon>
        <taxon>Ideonella</taxon>
    </lineage>
</organism>
<feature type="domain" description="BD-FAE-like" evidence="2">
    <location>
        <begin position="62"/>
        <end position="155"/>
    </location>
</feature>
<dbReference type="EMBL" id="JAGQDD010000016">
    <property type="protein sequence ID" value="MBQ0932375.1"/>
    <property type="molecule type" value="Genomic_DNA"/>
</dbReference>